<evidence type="ECO:0000256" key="13">
    <source>
        <dbReference type="ARBA" id="ARBA00081363"/>
    </source>
</evidence>
<dbReference type="Gene3D" id="3.40.50.1000">
    <property type="entry name" value="HAD superfamily/HAD-like"/>
    <property type="match status" value="1"/>
</dbReference>
<keyword evidence="12 14" id="KW-0472">Membrane</keyword>
<keyword evidence="10" id="KW-0811">Translocation</keyword>
<evidence type="ECO:0000256" key="11">
    <source>
        <dbReference type="ARBA" id="ARBA00023128"/>
    </source>
</evidence>
<name>A0A0V1HWP9_9BILA</name>
<keyword evidence="5 14" id="KW-0812">Transmembrane</keyword>
<dbReference type="OrthoDB" id="287041at2759"/>
<evidence type="ECO:0000256" key="9">
    <source>
        <dbReference type="ARBA" id="ARBA00022989"/>
    </source>
</evidence>
<keyword evidence="9 14" id="KW-1133">Transmembrane helix</keyword>
<feature type="domain" description="G-protein coupled receptors family 1 profile" evidence="15">
    <location>
        <begin position="66"/>
        <end position="233"/>
    </location>
</feature>
<dbReference type="InterPro" id="IPR017452">
    <property type="entry name" value="GPCR_Rhodpsn_7TM"/>
</dbReference>
<comment type="caution">
    <text evidence="17">The sequence shown here is derived from an EMBL/GenBank/DDBJ whole genome shotgun (WGS) entry which is preliminary data.</text>
</comment>
<dbReference type="PROSITE" id="PS50262">
    <property type="entry name" value="G_PROTEIN_RECEP_F1_2"/>
    <property type="match status" value="1"/>
</dbReference>
<evidence type="ECO:0000259" key="15">
    <source>
        <dbReference type="PROSITE" id="PS50262"/>
    </source>
</evidence>
<dbReference type="InterPro" id="IPR023214">
    <property type="entry name" value="HAD_sf"/>
</dbReference>
<dbReference type="CDD" id="cd07521">
    <property type="entry name" value="HAD_FCP1-like"/>
    <property type="match status" value="1"/>
</dbReference>
<dbReference type="InterPro" id="IPR036412">
    <property type="entry name" value="HAD-like_sf"/>
</dbReference>
<keyword evidence="7" id="KW-0653">Protein transport</keyword>
<dbReference type="PANTHER" id="PTHR12210">
    <property type="entry name" value="DULLARD PROTEIN PHOSPHATASE"/>
    <property type="match status" value="1"/>
</dbReference>
<feature type="domain" description="FCP1 homology" evidence="16">
    <location>
        <begin position="453"/>
        <end position="597"/>
    </location>
</feature>
<feature type="transmembrane region" description="Helical" evidence="14">
    <location>
        <begin position="376"/>
        <end position="397"/>
    </location>
</feature>
<evidence type="ECO:0000256" key="4">
    <source>
        <dbReference type="ARBA" id="ARBA00022448"/>
    </source>
</evidence>
<comment type="subcellular location">
    <subcellularLocation>
        <location evidence="2">Mitochondrion inner membrane</location>
        <topology evidence="2">Single-pass membrane protein</topology>
    </subcellularLocation>
</comment>
<protein>
    <recommendedName>
        <fullName evidence="13">Small C-terminal domain Phosphatase protein 4</fullName>
    </recommendedName>
</protein>
<dbReference type="GO" id="GO:0005743">
    <property type="term" value="C:mitochondrial inner membrane"/>
    <property type="evidence" value="ECO:0007669"/>
    <property type="project" value="UniProtKB-SubCell"/>
</dbReference>
<dbReference type="InterPro" id="IPR000276">
    <property type="entry name" value="GPCR_Rhodpsn"/>
</dbReference>
<dbReference type="FunFam" id="3.40.50.1000:FF:000019">
    <property type="entry name" value="Mitochondrial import inner membrane translocase subunit TIM50"/>
    <property type="match status" value="1"/>
</dbReference>
<comment type="similarity">
    <text evidence="3">Belongs to the TIM50 family.</text>
</comment>
<evidence type="ECO:0000256" key="5">
    <source>
        <dbReference type="ARBA" id="ARBA00022692"/>
    </source>
</evidence>
<dbReference type="InterPro" id="IPR050365">
    <property type="entry name" value="TIM50"/>
</dbReference>
<dbReference type="Proteomes" id="UP000055024">
    <property type="component" value="Unassembled WGS sequence"/>
</dbReference>
<dbReference type="GO" id="GO:0004930">
    <property type="term" value="F:G protein-coupled receptor activity"/>
    <property type="evidence" value="ECO:0007669"/>
    <property type="project" value="InterPro"/>
</dbReference>
<gene>
    <name evidence="17" type="primary">ttm50</name>
    <name evidence="17" type="ORF">T11_15507</name>
</gene>
<evidence type="ECO:0000256" key="8">
    <source>
        <dbReference type="ARBA" id="ARBA00022946"/>
    </source>
</evidence>
<evidence type="ECO:0000256" key="14">
    <source>
        <dbReference type="SAM" id="Phobius"/>
    </source>
</evidence>
<dbReference type="GO" id="GO:0015031">
    <property type="term" value="P:protein transport"/>
    <property type="evidence" value="ECO:0007669"/>
    <property type="project" value="UniProtKB-KW"/>
</dbReference>
<feature type="transmembrane region" description="Helical" evidence="14">
    <location>
        <begin position="87"/>
        <end position="107"/>
    </location>
</feature>
<dbReference type="Pfam" id="PF00001">
    <property type="entry name" value="7tm_1"/>
    <property type="match status" value="1"/>
</dbReference>
<keyword evidence="18" id="KW-1185">Reference proteome</keyword>
<feature type="transmembrane region" description="Helical" evidence="14">
    <location>
        <begin position="201"/>
        <end position="231"/>
    </location>
</feature>
<keyword evidence="8" id="KW-0809">Transit peptide</keyword>
<dbReference type="SMART" id="SM00577">
    <property type="entry name" value="CPDc"/>
    <property type="match status" value="1"/>
</dbReference>
<feature type="transmembrane region" description="Helical" evidence="14">
    <location>
        <begin position="168"/>
        <end position="189"/>
    </location>
</feature>
<dbReference type="Pfam" id="PF03031">
    <property type="entry name" value="NIF"/>
    <property type="match status" value="1"/>
</dbReference>
<accession>A0A0V1HWP9</accession>
<dbReference type="InterPro" id="IPR004274">
    <property type="entry name" value="FCP1_dom"/>
</dbReference>
<keyword evidence="6" id="KW-0999">Mitochondrion inner membrane</keyword>
<dbReference type="STRING" id="268475.A0A0V1HWP9"/>
<keyword evidence="11" id="KW-0496">Mitochondrion</keyword>
<dbReference type="PROSITE" id="PS50969">
    <property type="entry name" value="FCP1"/>
    <property type="match status" value="1"/>
</dbReference>
<proteinExistence type="inferred from homology"/>
<evidence type="ECO:0000313" key="17">
    <source>
        <dbReference type="EMBL" id="KRZ14583.1"/>
    </source>
</evidence>
<dbReference type="SUPFAM" id="SSF81321">
    <property type="entry name" value="Family A G protein-coupled receptor-like"/>
    <property type="match status" value="1"/>
</dbReference>
<dbReference type="PRINTS" id="PR00237">
    <property type="entry name" value="GPCRRHODOPSN"/>
</dbReference>
<reference evidence="17 18" key="1">
    <citation type="submission" date="2015-01" db="EMBL/GenBank/DDBJ databases">
        <title>Evolution of Trichinella species and genotypes.</title>
        <authorList>
            <person name="Korhonen P.K."/>
            <person name="Edoardo P."/>
            <person name="Giuseppe L.R."/>
            <person name="Gasser R.B."/>
        </authorList>
    </citation>
    <scope>NUCLEOTIDE SEQUENCE [LARGE SCALE GENOMIC DNA]</scope>
    <source>
        <strain evidence="17">ISS1029</strain>
    </source>
</reference>
<evidence type="ECO:0000256" key="10">
    <source>
        <dbReference type="ARBA" id="ARBA00023010"/>
    </source>
</evidence>
<dbReference type="EMBL" id="JYDP01000023">
    <property type="protein sequence ID" value="KRZ14583.1"/>
    <property type="molecule type" value="Genomic_DNA"/>
</dbReference>
<dbReference type="AlphaFoldDB" id="A0A0V1HWP9"/>
<organism evidence="17 18">
    <name type="scientific">Trichinella zimbabwensis</name>
    <dbReference type="NCBI Taxonomy" id="268475"/>
    <lineage>
        <taxon>Eukaryota</taxon>
        <taxon>Metazoa</taxon>
        <taxon>Ecdysozoa</taxon>
        <taxon>Nematoda</taxon>
        <taxon>Enoplea</taxon>
        <taxon>Dorylaimia</taxon>
        <taxon>Trichinellida</taxon>
        <taxon>Trichinellidae</taxon>
        <taxon>Trichinella</taxon>
    </lineage>
</organism>
<dbReference type="SUPFAM" id="SSF56784">
    <property type="entry name" value="HAD-like"/>
    <property type="match status" value="1"/>
</dbReference>
<evidence type="ECO:0000256" key="6">
    <source>
        <dbReference type="ARBA" id="ARBA00022792"/>
    </source>
</evidence>
<evidence type="ECO:0000256" key="1">
    <source>
        <dbReference type="ARBA" id="ARBA00002959"/>
    </source>
</evidence>
<evidence type="ECO:0000256" key="2">
    <source>
        <dbReference type="ARBA" id="ARBA00004434"/>
    </source>
</evidence>
<keyword evidence="4" id="KW-0813">Transport</keyword>
<feature type="transmembrane region" description="Helical" evidence="14">
    <location>
        <begin position="137"/>
        <end position="156"/>
    </location>
</feature>
<feature type="transmembrane region" description="Helical" evidence="14">
    <location>
        <begin position="53"/>
        <end position="75"/>
    </location>
</feature>
<sequence length="662" mass="75106">MANDFAQLSSKLHNWMNSNGSTTTVQQLMMENMSTVYDDLEARVLSTLRQVNFWYLFVVITVGIFGNMLAVMTIVRSRLMKISSNHYLIALTCSDSVFLLSLFLIWLSKLNVAVYHRDGFCQLVLFCLNCSSWLSSWYTMILTVERYFVVFFPLSRAAACSIGRTRRIICLALPFPVLFNIWIIIATGVNETGACNMIESYYYAGMVLNWIDTVLSFVIPAIVITACNIAICYKVYSRANAFAELKGSKSTASGKSTRCSAAGSALELPLMRRHGGGEVEIKNPEMISRLAAHSKFCPNLYVISARSIFGNFAGTGGGVLHFTSASSVKNLLGFRLVSHSAWPLFTTSKVDFEKEDLMMKEELKRYDETMRKNTKYGLAILGIGCLIGCGAAVAKWGGPVKDDLGLPVADEFSQMPFLKQRILRTWKEIRLLEKYIKEPSRDILLPDPLKEPYYQPPFTLVIELTGVLVHPDWTYQTGWRFKKRPAVEHFIKQVGFPNFEVVIFTSEPGISAFPIIDSLDPQGLIMYRLFRDATKYVNGHHVKDLSRLNRDLSRVILIDWDPKSFQLQPENVLRLPKWEGSDSDLGLVELASFLKTLIASGIKDVRPVLQYYSSFDNPLEEYRKKRQQLEEEQEKLKDSGKHFTGPKASSFMGRFWQRQSIQ</sequence>
<evidence type="ECO:0000313" key="18">
    <source>
        <dbReference type="Proteomes" id="UP000055024"/>
    </source>
</evidence>
<evidence type="ECO:0000256" key="12">
    <source>
        <dbReference type="ARBA" id="ARBA00023136"/>
    </source>
</evidence>
<dbReference type="Gene3D" id="1.20.1070.10">
    <property type="entry name" value="Rhodopsin 7-helix transmembrane proteins"/>
    <property type="match status" value="1"/>
</dbReference>
<evidence type="ECO:0000256" key="3">
    <source>
        <dbReference type="ARBA" id="ARBA00006344"/>
    </source>
</evidence>
<comment type="function">
    <text evidence="1">Essential component of the TIM23 complex, a complex that mediates the translocation of transit peptide-containing proteins across the mitochondrial inner membrane.</text>
</comment>
<evidence type="ECO:0000259" key="16">
    <source>
        <dbReference type="PROSITE" id="PS50969"/>
    </source>
</evidence>
<evidence type="ECO:0000256" key="7">
    <source>
        <dbReference type="ARBA" id="ARBA00022927"/>
    </source>
</evidence>